<name>A0A8S9S644_BRACR</name>
<dbReference type="EMBL" id="QGKX02000088">
    <property type="protein sequence ID" value="KAF3587499.1"/>
    <property type="molecule type" value="Genomic_DNA"/>
</dbReference>
<dbReference type="Proteomes" id="UP000712600">
    <property type="component" value="Unassembled WGS sequence"/>
</dbReference>
<comment type="caution">
    <text evidence="1">The sequence shown here is derived from an EMBL/GenBank/DDBJ whole genome shotgun (WGS) entry which is preliminary data.</text>
</comment>
<reference evidence="1" key="1">
    <citation type="submission" date="2019-12" db="EMBL/GenBank/DDBJ databases">
        <title>Genome sequencing and annotation of Brassica cretica.</title>
        <authorList>
            <person name="Studholme D.J."/>
            <person name="Sarris P."/>
        </authorList>
    </citation>
    <scope>NUCLEOTIDE SEQUENCE</scope>
    <source>
        <strain evidence="1">PFS-109/04</strain>
        <tissue evidence="1">Leaf</tissue>
    </source>
</reference>
<protein>
    <submittedName>
        <fullName evidence="1">Uncharacterized protein</fullName>
    </submittedName>
</protein>
<proteinExistence type="predicted"/>
<organism evidence="1 2">
    <name type="scientific">Brassica cretica</name>
    <name type="common">Mustard</name>
    <dbReference type="NCBI Taxonomy" id="69181"/>
    <lineage>
        <taxon>Eukaryota</taxon>
        <taxon>Viridiplantae</taxon>
        <taxon>Streptophyta</taxon>
        <taxon>Embryophyta</taxon>
        <taxon>Tracheophyta</taxon>
        <taxon>Spermatophyta</taxon>
        <taxon>Magnoliopsida</taxon>
        <taxon>eudicotyledons</taxon>
        <taxon>Gunneridae</taxon>
        <taxon>Pentapetalae</taxon>
        <taxon>rosids</taxon>
        <taxon>malvids</taxon>
        <taxon>Brassicales</taxon>
        <taxon>Brassicaceae</taxon>
        <taxon>Brassiceae</taxon>
        <taxon>Brassica</taxon>
    </lineage>
</organism>
<evidence type="ECO:0000313" key="2">
    <source>
        <dbReference type="Proteomes" id="UP000712600"/>
    </source>
</evidence>
<dbReference type="AlphaFoldDB" id="A0A8S9S644"/>
<evidence type="ECO:0000313" key="1">
    <source>
        <dbReference type="EMBL" id="KAF3587499.1"/>
    </source>
</evidence>
<gene>
    <name evidence="1" type="ORF">F2Q69_00027744</name>
</gene>
<sequence>MSARGLVSIDVQIELSIVDLSQVSIDVVEVVSIDVVEVVSIDDVRFSLRIERSKRVGSEKKSNSSLLLLMSKSSLSCRLLTWSERRSMLWPKRRSMLP</sequence>
<accession>A0A8S9S644</accession>